<name>A0A0S3QSJ4_THET7</name>
<evidence type="ECO:0000256" key="1">
    <source>
        <dbReference type="ARBA" id="ARBA00022448"/>
    </source>
</evidence>
<dbReference type="PROSITE" id="PS50905">
    <property type="entry name" value="FERRITIN_LIKE"/>
    <property type="match status" value="1"/>
</dbReference>
<dbReference type="InterPro" id="IPR048574">
    <property type="entry name" value="RUBY_RBDX"/>
</dbReference>
<evidence type="ECO:0000313" key="6">
    <source>
        <dbReference type="Proteomes" id="UP000063234"/>
    </source>
</evidence>
<dbReference type="CDD" id="cd00350">
    <property type="entry name" value="rubredoxin_like"/>
    <property type="match status" value="1"/>
</dbReference>
<feature type="domain" description="Rubredoxin-like" evidence="3">
    <location>
        <begin position="134"/>
        <end position="167"/>
    </location>
</feature>
<reference evidence="6" key="1">
    <citation type="journal article" date="2018" name="Science">
        <title>A primordial and reversible TCA cycle in a facultatively chemolithoautotrophic thermophile.</title>
        <authorList>
            <person name="Nunoura T."/>
            <person name="Chikaraishi Y."/>
            <person name="Izaki R."/>
            <person name="Suwa T."/>
            <person name="Sato T."/>
            <person name="Harada T."/>
            <person name="Mori K."/>
            <person name="Kato Y."/>
            <person name="Miyazaki M."/>
            <person name="Shimamura S."/>
            <person name="Yanagawa K."/>
            <person name="Shuto A."/>
            <person name="Ohkouchi N."/>
            <person name="Fujita N."/>
            <person name="Takaki Y."/>
            <person name="Atomi H."/>
            <person name="Takai K."/>
        </authorList>
    </citation>
    <scope>NUCLEOTIDE SEQUENCE [LARGE SCALE GENOMIC DNA]</scope>
    <source>
        <strain evidence="6">DSM 17441 / JCM 13301 / NBRC 103674 / ABI70S6</strain>
    </source>
</reference>
<dbReference type="Pfam" id="PF21349">
    <property type="entry name" value="RUBY_RBDX"/>
    <property type="match status" value="1"/>
</dbReference>
<dbReference type="InterPro" id="IPR009040">
    <property type="entry name" value="Ferritin-like_diiron"/>
</dbReference>
<dbReference type="PROSITE" id="PS50903">
    <property type="entry name" value="RUBREDOXIN_LIKE"/>
    <property type="match status" value="1"/>
</dbReference>
<evidence type="ECO:0000256" key="2">
    <source>
        <dbReference type="ARBA" id="ARBA00022982"/>
    </source>
</evidence>
<proteinExistence type="predicted"/>
<accession>A0A0S3QSJ4</accession>
<dbReference type="Gene3D" id="1.20.1260.10">
    <property type="match status" value="1"/>
</dbReference>
<dbReference type="KEGG" id="ttk:TST_0500"/>
<keyword evidence="6" id="KW-1185">Reference proteome</keyword>
<dbReference type="PATRIC" id="fig|1298851.3.peg.519"/>
<dbReference type="Pfam" id="PF02915">
    <property type="entry name" value="Rubrerythrin"/>
    <property type="match status" value="1"/>
</dbReference>
<dbReference type="SUPFAM" id="SSF47240">
    <property type="entry name" value="Ferritin-like"/>
    <property type="match status" value="1"/>
</dbReference>
<feature type="domain" description="Ferritin-like diiron" evidence="4">
    <location>
        <begin position="1"/>
        <end position="129"/>
    </location>
</feature>
<evidence type="ECO:0000313" key="5">
    <source>
        <dbReference type="EMBL" id="BAT71307.1"/>
    </source>
</evidence>
<protein>
    <submittedName>
        <fullName evidence="5">Rubrerythrin</fullName>
    </submittedName>
</protein>
<dbReference type="EMBL" id="AP013035">
    <property type="protein sequence ID" value="BAT71307.1"/>
    <property type="molecule type" value="Genomic_DNA"/>
</dbReference>
<dbReference type="InterPro" id="IPR003251">
    <property type="entry name" value="Rr_diiron-bd_dom"/>
</dbReference>
<gene>
    <name evidence="5" type="ORF">TST_0500</name>
</gene>
<dbReference type="InterPro" id="IPR009078">
    <property type="entry name" value="Ferritin-like_SF"/>
</dbReference>
<keyword evidence="2" id="KW-0249">Electron transport</keyword>
<dbReference type="GO" id="GO:0016491">
    <property type="term" value="F:oxidoreductase activity"/>
    <property type="evidence" value="ECO:0007669"/>
    <property type="project" value="InterPro"/>
</dbReference>
<dbReference type="GO" id="GO:0005506">
    <property type="term" value="F:iron ion binding"/>
    <property type="evidence" value="ECO:0007669"/>
    <property type="project" value="InterPro"/>
</dbReference>
<dbReference type="CDD" id="cd01041">
    <property type="entry name" value="Rubrerythrin"/>
    <property type="match status" value="1"/>
</dbReference>
<dbReference type="InterPro" id="IPR024934">
    <property type="entry name" value="Rubredoxin-like_dom"/>
</dbReference>
<evidence type="ECO:0000259" key="3">
    <source>
        <dbReference type="PROSITE" id="PS50903"/>
    </source>
</evidence>
<dbReference type="SUPFAM" id="SSF57802">
    <property type="entry name" value="Rubredoxin-like"/>
    <property type="match status" value="1"/>
</dbReference>
<organism evidence="5 6">
    <name type="scientific">Thermosulfidibacter takaii (strain DSM 17441 / JCM 13301 / NBRC 103674 / ABI70S6)</name>
    <dbReference type="NCBI Taxonomy" id="1298851"/>
    <lineage>
        <taxon>Bacteria</taxon>
        <taxon>Pseudomonadati</taxon>
        <taxon>Thermosulfidibacterota</taxon>
        <taxon>Thermosulfidibacteria</taxon>
        <taxon>Thermosulfidibacterales</taxon>
        <taxon>Thermosulfidibacteraceae</taxon>
    </lineage>
</organism>
<sequence>MKKMTERFLKEAFAGESQAHMKYILYAKKAEEEGYKNVARLFRAIAFAEEIHAFHHFRVLGQLGSTVDNLQDAIDGENFEIQEMYPAYENTAKLQNEDSAQKTFKWALEAEKVHSDLYSKAKEAVSSGKDFEVGDIYICPFCGWTVTGDAPERCPLCGATKEQFVKF</sequence>
<dbReference type="AlphaFoldDB" id="A0A0S3QSJ4"/>
<dbReference type="OrthoDB" id="9799749at2"/>
<evidence type="ECO:0000259" key="4">
    <source>
        <dbReference type="PROSITE" id="PS50905"/>
    </source>
</evidence>
<keyword evidence="1" id="KW-0813">Transport</keyword>
<dbReference type="PANTHER" id="PTHR33746:SF4">
    <property type="entry name" value="RUBRERYTHRIN"/>
    <property type="match status" value="1"/>
</dbReference>
<dbReference type="RefSeq" id="WP_068549229.1">
    <property type="nucleotide sequence ID" value="NZ_AP013035.1"/>
</dbReference>
<dbReference type="InterPro" id="IPR052753">
    <property type="entry name" value="Rbr2/Nigerythrin"/>
</dbReference>
<dbReference type="Proteomes" id="UP000063234">
    <property type="component" value="Chromosome"/>
</dbReference>
<dbReference type="Gene3D" id="2.20.28.10">
    <property type="match status" value="1"/>
</dbReference>
<dbReference type="PANTHER" id="PTHR33746">
    <property type="entry name" value="RUBRERYTHRIN"/>
    <property type="match status" value="1"/>
</dbReference>
<dbReference type="STRING" id="1298851.TST_0500"/>
<dbReference type="InterPro" id="IPR012347">
    <property type="entry name" value="Ferritin-like"/>
</dbReference>